<sequence>MKHKQSKSKIKITRPMLLSCLLILNLIAVVLLFSINLRIASAPNDVLRDRILTKTGSVASVTAIPRPSAAHQPEVANNRVPFIANDKFHEIYSKYNGQLPAMERDARVVDTSCGQWPDYFDFFSLPKSHRSRFFEDKIIYDTFFKESTTPFSFPRNERDSSRTLFYSSAVHQQSPQYGTYVELGAFDGREESNTVFFDKCLRWDGLLIEAQSQSYQKVVENRPNAVKLSFSPTCIEDKSEAEGAQTASFYNYPLSNNGMKDLALSYKGKDTVQVPCGPFTPVLKDIFGPNQTISFLSLDVEGAESLVLDTIDLSVVHIDVVMIEIQNSYCPNPTNCPQVHRIRKRMAEANYSLFGELVEASDVYAKLGTEPWRRGMALKGEMVRQQWIAKRKILREEKKAMMQ</sequence>
<dbReference type="Proteomes" id="UP001516023">
    <property type="component" value="Unassembled WGS sequence"/>
</dbReference>
<accession>A0ABD3QYQ2</accession>
<name>A0ABD3QYQ2_9STRA</name>
<dbReference type="InterPro" id="IPR006342">
    <property type="entry name" value="FkbM_mtfrase"/>
</dbReference>
<keyword evidence="3" id="KW-1185">Reference proteome</keyword>
<dbReference type="PANTHER" id="PTHR34009:SF2">
    <property type="entry name" value="PROTEIN STAR"/>
    <property type="match status" value="1"/>
</dbReference>
<evidence type="ECO:0000313" key="2">
    <source>
        <dbReference type="EMBL" id="KAL3805385.1"/>
    </source>
</evidence>
<organism evidence="2 3">
    <name type="scientific">Cyclotella cryptica</name>
    <dbReference type="NCBI Taxonomy" id="29204"/>
    <lineage>
        <taxon>Eukaryota</taxon>
        <taxon>Sar</taxon>
        <taxon>Stramenopiles</taxon>
        <taxon>Ochrophyta</taxon>
        <taxon>Bacillariophyta</taxon>
        <taxon>Coscinodiscophyceae</taxon>
        <taxon>Thalassiosirophycidae</taxon>
        <taxon>Stephanodiscales</taxon>
        <taxon>Stephanodiscaceae</taxon>
        <taxon>Cyclotella</taxon>
    </lineage>
</organism>
<dbReference type="PANTHER" id="PTHR34009">
    <property type="entry name" value="PROTEIN STAR"/>
    <property type="match status" value="1"/>
</dbReference>
<dbReference type="SUPFAM" id="SSF53335">
    <property type="entry name" value="S-adenosyl-L-methionine-dependent methyltransferases"/>
    <property type="match status" value="1"/>
</dbReference>
<dbReference type="Gene3D" id="3.40.50.150">
    <property type="entry name" value="Vaccinia Virus protein VP39"/>
    <property type="match status" value="1"/>
</dbReference>
<evidence type="ECO:0000259" key="1">
    <source>
        <dbReference type="Pfam" id="PF05050"/>
    </source>
</evidence>
<protein>
    <recommendedName>
        <fullName evidence="1">Methyltransferase FkbM domain-containing protein</fullName>
    </recommendedName>
</protein>
<dbReference type="InterPro" id="IPR029063">
    <property type="entry name" value="SAM-dependent_MTases_sf"/>
</dbReference>
<dbReference type="InterPro" id="IPR053202">
    <property type="entry name" value="EGF_Rcpt_Signaling_Reg"/>
</dbReference>
<gene>
    <name evidence="2" type="ORF">HJC23_009092</name>
</gene>
<dbReference type="Pfam" id="PF05050">
    <property type="entry name" value="Methyltransf_21"/>
    <property type="match status" value="1"/>
</dbReference>
<comment type="caution">
    <text evidence="2">The sequence shown here is derived from an EMBL/GenBank/DDBJ whole genome shotgun (WGS) entry which is preliminary data.</text>
</comment>
<reference evidence="2 3" key="1">
    <citation type="journal article" date="2020" name="G3 (Bethesda)">
        <title>Improved Reference Genome for Cyclotella cryptica CCMP332, a Model for Cell Wall Morphogenesis, Salinity Adaptation, and Lipid Production in Diatoms (Bacillariophyta).</title>
        <authorList>
            <person name="Roberts W.R."/>
            <person name="Downey K.M."/>
            <person name="Ruck E.C."/>
            <person name="Traller J.C."/>
            <person name="Alverson A.J."/>
        </authorList>
    </citation>
    <scope>NUCLEOTIDE SEQUENCE [LARGE SCALE GENOMIC DNA]</scope>
    <source>
        <strain evidence="2 3">CCMP332</strain>
    </source>
</reference>
<dbReference type="EMBL" id="JABMIG020000003">
    <property type="protein sequence ID" value="KAL3805385.1"/>
    <property type="molecule type" value="Genomic_DNA"/>
</dbReference>
<evidence type="ECO:0000313" key="3">
    <source>
        <dbReference type="Proteomes" id="UP001516023"/>
    </source>
</evidence>
<feature type="domain" description="Methyltransferase FkbM" evidence="1">
    <location>
        <begin position="183"/>
        <end position="352"/>
    </location>
</feature>
<dbReference type="AlphaFoldDB" id="A0ABD3QYQ2"/>
<proteinExistence type="predicted"/>